<dbReference type="Proteomes" id="UP000273278">
    <property type="component" value="Chromosome"/>
</dbReference>
<keyword evidence="1" id="KW-0175">Coiled coil</keyword>
<reference evidence="3 6" key="1">
    <citation type="submission" date="2016-10" db="EMBL/GenBank/DDBJ databases">
        <title>Complete genome of the TMA-utilizing, human hosted archaeon Methanomethylophilus alvus Gen. nov, sp. nov., strain Mx-05, derived from a pure culture.</title>
        <authorList>
            <person name="Brugere J.-F."/>
            <person name="Ben Hania W."/>
            <person name="Chaudhary P.P."/>
            <person name="Gaci N."/>
            <person name="Borrel G."/>
            <person name="Cao Van Tuat L."/>
            <person name="Fardeau M.-L."/>
            <person name="Harris H.M.B."/>
            <person name="O'Toole P.W."/>
            <person name="Ollivier B."/>
        </authorList>
    </citation>
    <scope>NUCLEOTIDE SEQUENCE [LARGE SCALE GENOMIC DNA]</scope>
    <source>
        <strain evidence="3 6">Mx-05</strain>
    </source>
</reference>
<evidence type="ECO:0000313" key="6">
    <source>
        <dbReference type="Proteomes" id="UP000273278"/>
    </source>
</evidence>
<dbReference type="EMBL" id="CP017686">
    <property type="protein sequence ID" value="AYQ54524.1"/>
    <property type="molecule type" value="Genomic_DNA"/>
</dbReference>
<sequence>MVRPRDGDGIKRTIVKRGDRFYAYEVTSTMENGKKKTVSTYLGRVDPDTKELLPKIPEKSAENRRKIAKEKEIAILKGVSSKEYGATYLLHEVQLRMSLGEDLMRAFGNSGKTILAAAMAYLMEPGAFRNIDSTLERTYIREFYDLRASMDSGTLSDFTRNLGEKAMNIDRFFELRVKGSNGLVAWDTTTNGTYSELDQMAEYVVNNKDGEDIKQTKTGFATDMRGIPLMFRHYPGTISDIATVDRMVSDIERYGKKDALFVFDRGFVSGANVKHLLDKGIRFTAPANTSSKAIKTLMSRFVKTNESLDMIHDGHAYKVWKTQIGLTEADRLSADGSQAYSFTVSGDAGHGDDGMINAYVCFDSKKYSDEVQNHKMMLNDLKRKAAEIECKDPVARFKKIAGKAIKHFDVQADGKKVIVKEKQNSVSFAENRAGVFVMLSSSDLDWSTVMTAYDARRLTEQAFDFSKSDDRRHRTPDKYTMIGRSLIKFVSLILKCELCAEIRESGKREMSVGQTLGYLNTINCLSYGSSSALSEISKNCRNIFGMFGVEVPNEPVLGIEVCDLRCLATPKG</sequence>
<organism evidence="3 6">
    <name type="scientific">Methanomethylophilus alvi</name>
    <dbReference type="NCBI Taxonomy" id="1291540"/>
    <lineage>
        <taxon>Archaea</taxon>
        <taxon>Methanobacteriati</taxon>
        <taxon>Thermoplasmatota</taxon>
        <taxon>Thermoplasmata</taxon>
        <taxon>Methanomassiliicoccales</taxon>
        <taxon>Methanomethylophilaceae</taxon>
        <taxon>Methanomethylophilus</taxon>
    </lineage>
</organism>
<proteinExistence type="predicted"/>
<dbReference type="GO" id="GO:0004803">
    <property type="term" value="F:transposase activity"/>
    <property type="evidence" value="ECO:0007669"/>
    <property type="project" value="InterPro"/>
</dbReference>
<dbReference type="GO" id="GO:0003677">
    <property type="term" value="F:DNA binding"/>
    <property type="evidence" value="ECO:0007669"/>
    <property type="project" value="InterPro"/>
</dbReference>
<dbReference type="RefSeq" id="WP_048097697.1">
    <property type="nucleotide sequence ID" value="NZ_CP017686.1"/>
</dbReference>
<evidence type="ECO:0000313" key="3">
    <source>
        <dbReference type="EMBL" id="AYQ54524.1"/>
    </source>
</evidence>
<feature type="coiled-coil region" evidence="1">
    <location>
        <begin position="364"/>
        <end position="391"/>
    </location>
</feature>
<accession>A0A3G3IG62</accession>
<protein>
    <recommendedName>
        <fullName evidence="2">Transposase IS4-like domain-containing protein</fullName>
    </recommendedName>
</protein>
<name>A0A3G3IG62_9ARCH</name>
<dbReference type="GeneID" id="41322101"/>
<dbReference type="Pfam" id="PF01609">
    <property type="entry name" value="DDE_Tnp_1"/>
    <property type="match status" value="1"/>
</dbReference>
<dbReference type="InterPro" id="IPR002559">
    <property type="entry name" value="Transposase_11"/>
</dbReference>
<dbReference type="EMBL" id="CP017686">
    <property type="protein sequence ID" value="AYQ55448.1"/>
    <property type="molecule type" value="Genomic_DNA"/>
</dbReference>
<dbReference type="PANTHER" id="PTHR34614">
    <property type="match status" value="1"/>
</dbReference>
<evidence type="ECO:0000313" key="4">
    <source>
        <dbReference type="EMBL" id="AYQ54619.1"/>
    </source>
</evidence>
<dbReference type="PANTHER" id="PTHR34614:SF2">
    <property type="entry name" value="TRANSPOSASE IS4-LIKE DOMAIN-CONTAINING PROTEIN"/>
    <property type="match status" value="1"/>
</dbReference>
<dbReference type="EMBL" id="CP017686">
    <property type="protein sequence ID" value="AYQ54619.1"/>
    <property type="molecule type" value="Genomic_DNA"/>
</dbReference>
<evidence type="ECO:0000313" key="5">
    <source>
        <dbReference type="EMBL" id="AYQ55448.1"/>
    </source>
</evidence>
<dbReference type="AlphaFoldDB" id="A0A3G3IG62"/>
<evidence type="ECO:0000256" key="1">
    <source>
        <dbReference type="SAM" id="Coils"/>
    </source>
</evidence>
<feature type="domain" description="Transposase IS4-like" evidence="2">
    <location>
        <begin position="206"/>
        <end position="475"/>
    </location>
</feature>
<dbReference type="GO" id="GO:0006313">
    <property type="term" value="P:DNA transposition"/>
    <property type="evidence" value="ECO:0007669"/>
    <property type="project" value="InterPro"/>
</dbReference>
<gene>
    <name evidence="3" type="ORF">BKD89_01680</name>
    <name evidence="4" type="ORF">BKD89_02195</name>
    <name evidence="5" type="ORF">BKD89_06515</name>
</gene>
<evidence type="ECO:0000259" key="2">
    <source>
        <dbReference type="Pfam" id="PF01609"/>
    </source>
</evidence>